<keyword evidence="4" id="KW-0186">Copper</keyword>
<evidence type="ECO:0000313" key="11">
    <source>
        <dbReference type="Proteomes" id="UP000536275"/>
    </source>
</evidence>
<dbReference type="GO" id="GO:0000981">
    <property type="term" value="F:DNA-binding transcription factor activity, RNA polymerase II-specific"/>
    <property type="evidence" value="ECO:0007669"/>
    <property type="project" value="TreeGrafter"/>
</dbReference>
<feature type="domain" description="Copper-fist" evidence="9">
    <location>
        <begin position="1"/>
        <end position="39"/>
    </location>
</feature>
<dbReference type="InterPro" id="IPR051763">
    <property type="entry name" value="Copper_Homeo_Regul"/>
</dbReference>
<dbReference type="SMART" id="SM01090">
    <property type="entry name" value="Copper-fist"/>
    <property type="match status" value="1"/>
</dbReference>
<dbReference type="GO" id="GO:0006879">
    <property type="term" value="P:intracellular iron ion homeostasis"/>
    <property type="evidence" value="ECO:0007669"/>
    <property type="project" value="TreeGrafter"/>
</dbReference>
<dbReference type="SMART" id="SM00412">
    <property type="entry name" value="Cu_FIST"/>
    <property type="match status" value="1"/>
</dbReference>
<dbReference type="EMBL" id="JABWAD010000037">
    <property type="protein sequence ID" value="KAF6069542.1"/>
    <property type="molecule type" value="Genomic_DNA"/>
</dbReference>
<evidence type="ECO:0000256" key="1">
    <source>
        <dbReference type="ARBA" id="ARBA00004123"/>
    </source>
</evidence>
<dbReference type="GO" id="GO:0045944">
    <property type="term" value="P:positive regulation of transcription by RNA polymerase II"/>
    <property type="evidence" value="ECO:0007669"/>
    <property type="project" value="TreeGrafter"/>
</dbReference>
<dbReference type="FunFam" id="3.90.430.10:FF:000001">
    <property type="entry name" value="Copper fist DNA-binding protein"/>
    <property type="match status" value="1"/>
</dbReference>
<evidence type="ECO:0000259" key="9">
    <source>
        <dbReference type="PROSITE" id="PS50073"/>
    </source>
</evidence>
<accession>A0A8H6C1J8</accession>
<dbReference type="Gene3D" id="3.90.430.10">
    <property type="entry name" value="Copper fist DNA-binding domain"/>
    <property type="match status" value="1"/>
</dbReference>
<dbReference type="PANTHER" id="PTHR28088">
    <property type="entry name" value="TRANSCRIPTIONAL ACTIVATOR HAA1-RELATED"/>
    <property type="match status" value="1"/>
</dbReference>
<dbReference type="GO" id="GO:0005634">
    <property type="term" value="C:nucleus"/>
    <property type="evidence" value="ECO:0007669"/>
    <property type="project" value="UniProtKB-SubCell"/>
</dbReference>
<dbReference type="AlphaFoldDB" id="A0A8H6C1J8"/>
<keyword evidence="2" id="KW-0479">Metal-binding</keyword>
<feature type="compositionally biased region" description="Low complexity" evidence="8">
    <location>
        <begin position="125"/>
        <end position="150"/>
    </location>
</feature>
<evidence type="ECO:0000313" key="10">
    <source>
        <dbReference type="EMBL" id="KAF6069542.1"/>
    </source>
</evidence>
<evidence type="ECO:0000256" key="2">
    <source>
        <dbReference type="ARBA" id="ARBA00022723"/>
    </source>
</evidence>
<dbReference type="Proteomes" id="UP000536275">
    <property type="component" value="Unassembled WGS sequence"/>
</dbReference>
<dbReference type="PROSITE" id="PS50073">
    <property type="entry name" value="COPPER_FIST_2"/>
    <property type="match status" value="1"/>
</dbReference>
<feature type="compositionally biased region" description="Low complexity" evidence="8">
    <location>
        <begin position="157"/>
        <end position="172"/>
    </location>
</feature>
<feature type="compositionally biased region" description="Polar residues" evidence="8">
    <location>
        <begin position="173"/>
        <end position="183"/>
    </location>
</feature>
<comment type="subcellular location">
    <subcellularLocation>
        <location evidence="1">Nucleus</location>
    </subcellularLocation>
</comment>
<keyword evidence="6" id="KW-0804">Transcription</keyword>
<dbReference type="GO" id="GO:0000978">
    <property type="term" value="F:RNA polymerase II cis-regulatory region sequence-specific DNA binding"/>
    <property type="evidence" value="ECO:0007669"/>
    <property type="project" value="TreeGrafter"/>
</dbReference>
<evidence type="ECO:0000256" key="4">
    <source>
        <dbReference type="ARBA" id="ARBA00023008"/>
    </source>
</evidence>
<evidence type="ECO:0000256" key="6">
    <source>
        <dbReference type="ARBA" id="ARBA00023163"/>
    </source>
</evidence>
<dbReference type="GO" id="GO:0006878">
    <property type="term" value="P:intracellular copper ion homeostasis"/>
    <property type="evidence" value="ECO:0007669"/>
    <property type="project" value="TreeGrafter"/>
</dbReference>
<dbReference type="PANTHER" id="PTHR28088:SF5">
    <property type="entry name" value="TRANSCRIPTIONAL ACTIVATOR HAA1-RELATED"/>
    <property type="match status" value="1"/>
</dbReference>
<evidence type="ECO:0000256" key="3">
    <source>
        <dbReference type="ARBA" id="ARBA00022833"/>
    </source>
</evidence>
<comment type="caution">
    <text evidence="10">The sequence shown here is derived from an EMBL/GenBank/DDBJ whole genome shotgun (WGS) entry which is preliminary data.</text>
</comment>
<dbReference type="InterPro" id="IPR001083">
    <property type="entry name" value="Cu_fist_DNA-bd_dom"/>
</dbReference>
<proteinExistence type="predicted"/>
<dbReference type="PRINTS" id="PR00617">
    <property type="entry name" value="COPPERFIST"/>
</dbReference>
<dbReference type="GO" id="GO:0005507">
    <property type="term" value="F:copper ion binding"/>
    <property type="evidence" value="ECO:0007669"/>
    <property type="project" value="InterPro"/>
</dbReference>
<feature type="region of interest" description="Disordered" evidence="8">
    <location>
        <begin position="118"/>
        <end position="183"/>
    </location>
</feature>
<dbReference type="InterPro" id="IPR036395">
    <property type="entry name" value="Cu_fist_DNA-bd_dom_sf"/>
</dbReference>
<dbReference type="Pfam" id="PF00649">
    <property type="entry name" value="Copper-fist"/>
    <property type="match status" value="1"/>
</dbReference>
<evidence type="ECO:0000256" key="5">
    <source>
        <dbReference type="ARBA" id="ARBA00023015"/>
    </source>
</evidence>
<sequence length="550" mass="60583">MLIKGVKYACERCIRGHRVTTCTHSNEPLTMIKPKGRPVTQCQHCRENRKSKNLHVTCSCGKKGKNGSHLPSCACHKTNHCTCSTNMTKKTTTKGDIHHMTASEKAKKKSLIDAANAGLKKRSDSVSTTQSAASSSASPSSAASPNKKSSVPPPGPTNSQQKKQQSTSPNQSRQTTQPAYNNLSDQNFVIEDIVFPFISIMDFGGAGSGTRDSQIATSNLASDNSTPFNSNYDTGISYSNKDVGLPLSPNETEADPMFPLFHLWGHKVLIVKINHFWHYLMRKNHHNHNNRHHSINHQQSRPKRPESVLSIASNSSTRSFDFFGNNHTNYNSSFMNGSLPTSSTSAAFPPSNGFDENSLSNLNPDDHNNMQHHFGRTGLGAVKFGSQLSKIESEMYTDNFFDDPYAPQSQNVDQLQFPDTTTTIPNLYNVTEFNPSDNYASSNPSNYDVNNNSDVITNGGNNHRNNNNNDTIYPSYSNENKITINDNSININGNTVGNENHPNITSTSSVQLPGNSEIPNLYNVQDILSDSAFDDFIPTLTDNTKDQNNI</sequence>
<gene>
    <name evidence="10" type="ORF">FOB64_003184</name>
</gene>
<evidence type="ECO:0000256" key="8">
    <source>
        <dbReference type="SAM" id="MobiDB-lite"/>
    </source>
</evidence>
<dbReference type="SUPFAM" id="SSF57879">
    <property type="entry name" value="Zinc domain conserved in yeast copper-regulated transcription factors"/>
    <property type="match status" value="1"/>
</dbReference>
<keyword evidence="3" id="KW-0862">Zinc</keyword>
<keyword evidence="5" id="KW-0805">Transcription regulation</keyword>
<organism evidence="10 11">
    <name type="scientific">Candida albicans</name>
    <name type="common">Yeast</name>
    <dbReference type="NCBI Taxonomy" id="5476"/>
    <lineage>
        <taxon>Eukaryota</taxon>
        <taxon>Fungi</taxon>
        <taxon>Dikarya</taxon>
        <taxon>Ascomycota</taxon>
        <taxon>Saccharomycotina</taxon>
        <taxon>Pichiomycetes</taxon>
        <taxon>Debaryomycetaceae</taxon>
        <taxon>Candida/Lodderomyces clade</taxon>
        <taxon>Candida</taxon>
    </lineage>
</organism>
<name>A0A8H6C1J8_CANAX</name>
<keyword evidence="7" id="KW-0539">Nucleus</keyword>
<evidence type="ECO:0000256" key="7">
    <source>
        <dbReference type="ARBA" id="ARBA00023242"/>
    </source>
</evidence>
<reference evidence="10 11" key="1">
    <citation type="submission" date="2020-03" db="EMBL/GenBank/DDBJ databases">
        <title>FDA dAtabase for Regulatory Grade micrObial Sequences (FDA-ARGOS): Supporting development and validation of Infectious Disease Dx tests.</title>
        <authorList>
            <person name="Campos J."/>
            <person name="Goldberg B."/>
            <person name="Tallon L."/>
            <person name="Sadzewicz L."/>
            <person name="Vavikolanu K."/>
            <person name="Mehta A."/>
            <person name="Aluvathingal J."/>
            <person name="Nadendla S."/>
            <person name="Nandy P."/>
            <person name="Geyer C."/>
            <person name="Yan Y."/>
            <person name="Sichtig H."/>
        </authorList>
    </citation>
    <scope>NUCLEOTIDE SEQUENCE [LARGE SCALE GENOMIC DNA]</scope>
    <source>
        <strain evidence="10 11">FDAARGOS_656</strain>
    </source>
</reference>
<protein>
    <submittedName>
        <fullName evidence="10">Copper fist DNA binding domain family protein</fullName>
    </submittedName>
</protein>